<proteinExistence type="predicted"/>
<dbReference type="RefSeq" id="WP_054540274.1">
    <property type="nucleotide sequence ID" value="NZ_JACIEQ010000001.1"/>
</dbReference>
<keyword evidence="3" id="KW-1185">Reference proteome</keyword>
<dbReference type="EMBL" id="JACIEQ010000001">
    <property type="protein sequence ID" value="MBB4021377.1"/>
    <property type="molecule type" value="Genomic_DNA"/>
</dbReference>
<protein>
    <submittedName>
        <fullName evidence="2">Pimeloyl-ACP methyl ester carboxylesterase</fullName>
    </submittedName>
</protein>
<dbReference type="PANTHER" id="PTHR43798:SF33">
    <property type="entry name" value="HYDROLASE, PUTATIVE (AFU_ORTHOLOGUE AFUA_2G14860)-RELATED"/>
    <property type="match status" value="1"/>
</dbReference>
<dbReference type="PANTHER" id="PTHR43798">
    <property type="entry name" value="MONOACYLGLYCEROL LIPASE"/>
    <property type="match status" value="1"/>
</dbReference>
<accession>A0A840CGU6</accession>
<dbReference type="InterPro" id="IPR000073">
    <property type="entry name" value="AB_hydrolase_1"/>
</dbReference>
<comment type="caution">
    <text evidence="2">The sequence shown here is derived from an EMBL/GenBank/DDBJ whole genome shotgun (WGS) entry which is preliminary data.</text>
</comment>
<dbReference type="PRINTS" id="PR00111">
    <property type="entry name" value="ABHYDROLASE"/>
</dbReference>
<sequence length="287" mass="31275">MIWLLLLPLAILALWAASALAERRRRPMDDAARADAPGQFARLASGVTHYRWDGPTRGPVAVCIHGLSTGCQGWDPVAGNLAMMGYRVLRYDLYGRGLSDRPGGDQDRAFFLTQLRELLADQGLRDGLMLVGYSMGGSIAAAFAAEAPEKVDRIILLAPAGLGHTPDRGAEFCRRVPVLGDWLFRLFGARQVAEARFRGYLPAVLSSRRHMLTEDMAPEHRIIAQQGIPVLAIWGEQDAAIPLTAVGRLAQINPAAWQVELPGATHALPVTHPGEIHAAVQEFLREL</sequence>
<dbReference type="SUPFAM" id="SSF53474">
    <property type="entry name" value="alpha/beta-Hydrolases"/>
    <property type="match status" value="1"/>
</dbReference>
<dbReference type="InterPro" id="IPR029058">
    <property type="entry name" value="AB_hydrolase_fold"/>
</dbReference>
<dbReference type="Pfam" id="PF00561">
    <property type="entry name" value="Abhydrolase_1"/>
    <property type="match status" value="1"/>
</dbReference>
<dbReference type="AlphaFoldDB" id="A0A840CGU6"/>
<evidence type="ECO:0000259" key="1">
    <source>
        <dbReference type="Pfam" id="PF00561"/>
    </source>
</evidence>
<evidence type="ECO:0000313" key="2">
    <source>
        <dbReference type="EMBL" id="MBB4021377.1"/>
    </source>
</evidence>
<dbReference type="Proteomes" id="UP000585681">
    <property type="component" value="Unassembled WGS sequence"/>
</dbReference>
<dbReference type="InterPro" id="IPR050266">
    <property type="entry name" value="AB_hydrolase_sf"/>
</dbReference>
<gene>
    <name evidence="2" type="ORF">GGR17_001168</name>
</gene>
<dbReference type="GO" id="GO:0016020">
    <property type="term" value="C:membrane"/>
    <property type="evidence" value="ECO:0007669"/>
    <property type="project" value="TreeGrafter"/>
</dbReference>
<organism evidence="2 3">
    <name type="scientific">Actibacterium naphthalenivorans</name>
    <dbReference type="NCBI Taxonomy" id="1614693"/>
    <lineage>
        <taxon>Bacteria</taxon>
        <taxon>Pseudomonadati</taxon>
        <taxon>Pseudomonadota</taxon>
        <taxon>Alphaproteobacteria</taxon>
        <taxon>Rhodobacterales</taxon>
        <taxon>Roseobacteraceae</taxon>
        <taxon>Actibacterium</taxon>
    </lineage>
</organism>
<feature type="domain" description="AB hydrolase-1" evidence="1">
    <location>
        <begin position="62"/>
        <end position="164"/>
    </location>
</feature>
<name>A0A840CGU6_9RHOB</name>
<dbReference type="Gene3D" id="3.40.50.1820">
    <property type="entry name" value="alpha/beta hydrolase"/>
    <property type="match status" value="1"/>
</dbReference>
<reference evidence="2" key="1">
    <citation type="submission" date="2020-08" db="EMBL/GenBank/DDBJ databases">
        <title>Genomic Encyclopedia of Type Strains, Phase IV (KMG-IV): sequencing the most valuable type-strain genomes for metagenomic binning, comparative biology and taxonomic classification.</title>
        <authorList>
            <person name="Goeker M."/>
        </authorList>
    </citation>
    <scope>NUCLEOTIDE SEQUENCE [LARGE SCALE GENOMIC DNA]</scope>
    <source>
        <strain evidence="2">DSM 105040</strain>
    </source>
</reference>
<evidence type="ECO:0000313" key="3">
    <source>
        <dbReference type="Proteomes" id="UP000585681"/>
    </source>
</evidence>